<dbReference type="Pfam" id="PF01208">
    <property type="entry name" value="URO-D"/>
    <property type="match status" value="1"/>
</dbReference>
<dbReference type="AlphaFoldDB" id="A0A9D0ZWW3"/>
<reference evidence="2" key="1">
    <citation type="submission" date="2020-10" db="EMBL/GenBank/DDBJ databases">
        <authorList>
            <person name="Gilroy R."/>
        </authorList>
    </citation>
    <scope>NUCLEOTIDE SEQUENCE</scope>
    <source>
        <strain evidence="2">ChiSjej3B21-11622</strain>
    </source>
</reference>
<feature type="domain" description="Uroporphyrinogen decarboxylase (URO-D)" evidence="1">
    <location>
        <begin position="6"/>
        <end position="112"/>
    </location>
</feature>
<dbReference type="InterPro" id="IPR000257">
    <property type="entry name" value="Uroporphyrinogen_deCOase"/>
</dbReference>
<dbReference type="GO" id="GO:0006779">
    <property type="term" value="P:porphyrin-containing compound biosynthetic process"/>
    <property type="evidence" value="ECO:0007669"/>
    <property type="project" value="InterPro"/>
</dbReference>
<proteinExistence type="predicted"/>
<accession>A0A9D0ZWW3</accession>
<reference evidence="2" key="2">
    <citation type="journal article" date="2021" name="PeerJ">
        <title>Extensive microbial diversity within the chicken gut microbiome revealed by metagenomics and culture.</title>
        <authorList>
            <person name="Gilroy R."/>
            <person name="Ravi A."/>
            <person name="Getino M."/>
            <person name="Pursley I."/>
            <person name="Horton D.L."/>
            <person name="Alikhan N.F."/>
            <person name="Baker D."/>
            <person name="Gharbi K."/>
            <person name="Hall N."/>
            <person name="Watson M."/>
            <person name="Adriaenssens E.M."/>
            <person name="Foster-Nyarko E."/>
            <person name="Jarju S."/>
            <person name="Secka A."/>
            <person name="Antonio M."/>
            <person name="Oren A."/>
            <person name="Chaudhuri R.R."/>
            <person name="La Ragione R."/>
            <person name="Hildebrand F."/>
            <person name="Pallen M.J."/>
        </authorList>
    </citation>
    <scope>NUCLEOTIDE SEQUENCE</scope>
    <source>
        <strain evidence="2">ChiSjej3B21-11622</strain>
    </source>
</reference>
<sequence length="119" mass="13486">YIDIAKSHGKKMFMHSDGNILSILPKLIEIGLDAVNTQVFCMDFEELSKFRGKITFWGEIDRQMILPYGTPKEAEDAVEKVMEAFWQDGGVIAQLEFGLGAKPENVRAALEKWNTYGKE</sequence>
<dbReference type="GO" id="GO:0008168">
    <property type="term" value="F:methyltransferase activity"/>
    <property type="evidence" value="ECO:0007669"/>
    <property type="project" value="UniProtKB-KW"/>
</dbReference>
<keyword evidence="2" id="KW-0489">Methyltransferase</keyword>
<dbReference type="SUPFAM" id="SSF51726">
    <property type="entry name" value="UROD/MetE-like"/>
    <property type="match status" value="1"/>
</dbReference>
<evidence type="ECO:0000313" key="3">
    <source>
        <dbReference type="Proteomes" id="UP000886886"/>
    </source>
</evidence>
<dbReference type="GO" id="GO:0032259">
    <property type="term" value="P:methylation"/>
    <property type="evidence" value="ECO:0007669"/>
    <property type="project" value="UniProtKB-KW"/>
</dbReference>
<keyword evidence="2" id="KW-0808">Transferase</keyword>
<comment type="caution">
    <text evidence="2">The sequence shown here is derived from an EMBL/GenBank/DDBJ whole genome shotgun (WGS) entry which is preliminary data.</text>
</comment>
<dbReference type="Gene3D" id="3.20.20.210">
    <property type="match status" value="1"/>
</dbReference>
<organism evidence="2 3">
    <name type="scientific">Candidatus Limivivens merdigallinarum</name>
    <dbReference type="NCBI Taxonomy" id="2840859"/>
    <lineage>
        <taxon>Bacteria</taxon>
        <taxon>Bacillati</taxon>
        <taxon>Bacillota</taxon>
        <taxon>Clostridia</taxon>
        <taxon>Lachnospirales</taxon>
        <taxon>Lachnospiraceae</taxon>
        <taxon>Lachnospiraceae incertae sedis</taxon>
        <taxon>Candidatus Limivivens</taxon>
    </lineage>
</organism>
<gene>
    <name evidence="2" type="ORF">IAB26_12135</name>
</gene>
<dbReference type="GO" id="GO:0004853">
    <property type="term" value="F:uroporphyrinogen decarboxylase activity"/>
    <property type="evidence" value="ECO:0007669"/>
    <property type="project" value="InterPro"/>
</dbReference>
<dbReference type="Proteomes" id="UP000886886">
    <property type="component" value="Unassembled WGS sequence"/>
</dbReference>
<evidence type="ECO:0000313" key="2">
    <source>
        <dbReference type="EMBL" id="HIQ97299.1"/>
    </source>
</evidence>
<name>A0A9D0ZWW3_9FIRM</name>
<dbReference type="EMBL" id="DVFT01000178">
    <property type="protein sequence ID" value="HIQ97299.1"/>
    <property type="molecule type" value="Genomic_DNA"/>
</dbReference>
<dbReference type="InterPro" id="IPR038071">
    <property type="entry name" value="UROD/MetE-like_sf"/>
</dbReference>
<protein>
    <submittedName>
        <fullName evidence="2">Methyltransferase</fullName>
    </submittedName>
</protein>
<evidence type="ECO:0000259" key="1">
    <source>
        <dbReference type="Pfam" id="PF01208"/>
    </source>
</evidence>
<feature type="non-terminal residue" evidence="2">
    <location>
        <position position="1"/>
    </location>
</feature>